<dbReference type="RefSeq" id="WP_029509426.1">
    <property type="nucleotide sequence ID" value="NZ_BJMJ01000012.1"/>
</dbReference>
<feature type="transmembrane region" description="Helical" evidence="5">
    <location>
        <begin position="221"/>
        <end position="242"/>
    </location>
</feature>
<dbReference type="EMBL" id="CP042387">
    <property type="protein sequence ID" value="QEA44629.1"/>
    <property type="molecule type" value="Genomic_DNA"/>
</dbReference>
<keyword evidence="3 5" id="KW-1133">Transmembrane helix</keyword>
<dbReference type="Proteomes" id="UP000321298">
    <property type="component" value="Chromosome"/>
</dbReference>
<feature type="transmembrane region" description="Helical" evidence="5">
    <location>
        <begin position="32"/>
        <end position="54"/>
    </location>
</feature>
<feature type="transmembrane region" description="Helical" evidence="5">
    <location>
        <begin position="7"/>
        <end position="26"/>
    </location>
</feature>
<sequence>MINILNTPFWGIFLTIFVYWIGQQLFKKYPIFIFQPLFIGMILGILVLVSFAGIFKQPMSHFYQQYKAGGDIVFWFLSPATMAFAIPLYKKRDMVKQYWLRIFSTLIIGLTVALMLIFGVSKLFGLSQIATIAMLPQAATTAIALPISAVIAGGGEAGAFASSITAMAVIVNAVVIYALADKLIRWFKLDQDPIGLGLSFGTAGHAIGSAKAIEIGETEGAMASISMVVIGLIVDVIVPVFAQMVGLM</sequence>
<evidence type="ECO:0000313" key="9">
    <source>
        <dbReference type="Proteomes" id="UP000478636"/>
    </source>
</evidence>
<reference evidence="6 9" key="2">
    <citation type="submission" date="2019-12" db="EMBL/GenBank/DDBJ databases">
        <title>Complete genome sequence of Leuconostoc lactis strain AVN1 provides insights into metabolic potential.</title>
        <authorList>
            <person name="Besrour N."/>
            <person name="Najjari A."/>
            <person name="Fhoula I."/>
            <person name="Jaballah S."/>
            <person name="Klibi N."/>
            <person name="Ouzari H.I."/>
        </authorList>
    </citation>
    <scope>NUCLEOTIDE SEQUENCE [LARGE SCALE GENOMIC DNA]</scope>
    <source>
        <strain evidence="6 9">AVN1</strain>
    </source>
</reference>
<gene>
    <name evidence="7" type="ORF">FGL83_08095</name>
    <name evidence="6" type="ORF">GQS40_05475</name>
</gene>
<dbReference type="STRING" id="1246.BCR17_08355"/>
<dbReference type="Pfam" id="PF04172">
    <property type="entry name" value="LrgB"/>
    <property type="match status" value="1"/>
</dbReference>
<proteinExistence type="predicted"/>
<dbReference type="GeneID" id="66532156"/>
<dbReference type="PANTHER" id="PTHR30249:SF0">
    <property type="entry name" value="PLASTIDAL GLYCOLATE_GLYCERATE TRANSLOCATOR 1, CHLOROPLASTIC"/>
    <property type="match status" value="1"/>
</dbReference>
<dbReference type="InterPro" id="IPR007300">
    <property type="entry name" value="CidB/LrgB"/>
</dbReference>
<evidence type="ECO:0000256" key="4">
    <source>
        <dbReference type="ARBA" id="ARBA00023136"/>
    </source>
</evidence>
<evidence type="ECO:0000313" key="7">
    <source>
        <dbReference type="EMBL" id="QEA44629.1"/>
    </source>
</evidence>
<keyword evidence="8" id="KW-1185">Reference proteome</keyword>
<dbReference type="EMBL" id="WSZI01000013">
    <property type="protein sequence ID" value="MWN21126.1"/>
    <property type="molecule type" value="Genomic_DNA"/>
</dbReference>
<organism evidence="6 9">
    <name type="scientific">Leuconostoc lactis</name>
    <dbReference type="NCBI Taxonomy" id="1246"/>
    <lineage>
        <taxon>Bacteria</taxon>
        <taxon>Bacillati</taxon>
        <taxon>Bacillota</taxon>
        <taxon>Bacilli</taxon>
        <taxon>Lactobacillales</taxon>
        <taxon>Lactobacillaceae</taxon>
        <taxon>Leuconostoc</taxon>
    </lineage>
</organism>
<dbReference type="Proteomes" id="UP000478636">
    <property type="component" value="Unassembled WGS sequence"/>
</dbReference>
<name>A0A5B8T612_LEULA</name>
<evidence type="ECO:0000256" key="3">
    <source>
        <dbReference type="ARBA" id="ARBA00022989"/>
    </source>
</evidence>
<protein>
    <submittedName>
        <fullName evidence="6">Antiholin LrgB</fullName>
    </submittedName>
</protein>
<dbReference type="GO" id="GO:0016020">
    <property type="term" value="C:membrane"/>
    <property type="evidence" value="ECO:0007669"/>
    <property type="project" value="UniProtKB-SubCell"/>
</dbReference>
<evidence type="ECO:0000256" key="5">
    <source>
        <dbReference type="SAM" id="Phobius"/>
    </source>
</evidence>
<evidence type="ECO:0000256" key="2">
    <source>
        <dbReference type="ARBA" id="ARBA00022692"/>
    </source>
</evidence>
<feature type="transmembrane region" description="Helical" evidence="5">
    <location>
        <begin position="159"/>
        <end position="180"/>
    </location>
</feature>
<reference evidence="7 8" key="1">
    <citation type="submission" date="2019-06" db="EMBL/GenBank/DDBJ databases">
        <title>Genome analyses of bacteria isolated from kimchi.</title>
        <authorList>
            <person name="Lee S."/>
            <person name="Ahn S."/>
            <person name="Roh S."/>
        </authorList>
    </citation>
    <scope>NUCLEOTIDE SEQUENCE [LARGE SCALE GENOMIC DNA]</scope>
    <source>
        <strain evidence="7 8">CBA3625</strain>
    </source>
</reference>
<accession>A0A5B8T612</accession>
<dbReference type="AlphaFoldDB" id="A0A5B8T612"/>
<evidence type="ECO:0000256" key="1">
    <source>
        <dbReference type="ARBA" id="ARBA00004141"/>
    </source>
</evidence>
<dbReference type="PANTHER" id="PTHR30249">
    <property type="entry name" value="PUTATIVE SEROTONIN TRANSPORTER"/>
    <property type="match status" value="1"/>
</dbReference>
<keyword evidence="4 5" id="KW-0472">Membrane</keyword>
<evidence type="ECO:0000313" key="8">
    <source>
        <dbReference type="Proteomes" id="UP000321298"/>
    </source>
</evidence>
<evidence type="ECO:0000313" key="6">
    <source>
        <dbReference type="EMBL" id="MWN21126.1"/>
    </source>
</evidence>
<feature type="transmembrane region" description="Helical" evidence="5">
    <location>
        <begin position="98"/>
        <end position="120"/>
    </location>
</feature>
<keyword evidence="2 5" id="KW-0812">Transmembrane</keyword>
<feature type="transmembrane region" description="Helical" evidence="5">
    <location>
        <begin position="132"/>
        <end position="153"/>
    </location>
</feature>
<comment type="subcellular location">
    <subcellularLocation>
        <location evidence="1">Membrane</location>
        <topology evidence="1">Multi-pass membrane protein</topology>
    </subcellularLocation>
</comment>
<feature type="transmembrane region" description="Helical" evidence="5">
    <location>
        <begin position="66"/>
        <end position="86"/>
    </location>
</feature>